<feature type="compositionally biased region" description="Polar residues" evidence="1">
    <location>
        <begin position="577"/>
        <end position="598"/>
    </location>
</feature>
<feature type="compositionally biased region" description="Low complexity" evidence="1">
    <location>
        <begin position="617"/>
        <end position="630"/>
    </location>
</feature>
<feature type="region of interest" description="Disordered" evidence="1">
    <location>
        <begin position="610"/>
        <end position="652"/>
    </location>
</feature>
<dbReference type="Proteomes" id="UP000002035">
    <property type="component" value="Unassembled WGS sequence"/>
</dbReference>
<dbReference type="RefSeq" id="XP_002848926.1">
    <property type="nucleotide sequence ID" value="XM_002848880.1"/>
</dbReference>
<sequence length="871" mass="97191">MSSLLQTAGDNITDIPPPVEEGSRCAPAPPGPDYTIIDSVKYPDEAFTAHRKAAPESFRHEHIDLRNALKSSTTQDLKDDQYINCFVSKGEGFTATKGCDSMTNAFTISTNVECFPTWRQTTDVLIPIKHTHKGWSENHFPHPPRPKGLPKGPEIRHLDITKTWKGLSMAEANELIIWEMAFRATLAAFTSSKLDFIEGYVVDIEHGLRGKDWPVFRRLPFNTVDLAERLVKIVKSQPGYRGLFESLGDLQKWAVQFICLHDCFTGGECAVNELLMGVKVLPYGMRNMGYKSPGSTVDIRWEPHYLSFDGTDWKCVEGHEFNLIPQYNCAPIGGTVMSVKFSTSSRWLTWDPTNQRFFGIMPFFSDRRTRQFFDDLTITCNNPGVYSYSVLITVCGNATIYFGSNIRFEQAVRARITVDVLRRDSPEVISRLPHEMELFISGRSGGRMFLPHFSVAPKQGPGDSRNGEFVKHTEKPDEEKCPRLPPSEPMDYDDPCRIFGGTKLLLRLGHEEACKLVLNTPMPPWPDIIAARRKRAKEAADPSPLFRRRILPPRVPIPRQDSSSSWPSCRRHRAEGTDSSTSMSGGLITRSNPSVHSQRSILPIHKDNAYSADSADSQPQHSQLSTSTSSSHRDLTPTSSSDNDKHGYTDAPPIESVGASCFLTNSDVEAAAQGREQCQGILNMLRHGPRSPQVKDPSSPPDEGNKTSIPHHRIWKPHDDSVQPVETQSDGESSPTNSNIINTPPESPQPLEYQNHDITLQRDTSHPPSETTMPNRAGIQGGLSTPPHQSQESTTLSNDVDSEQSSLMGTYFICPTPKNIADRLDDQDSWILEVPSCIQISDRPPMDMEPFREIMERMTADIGMPLSAPAT</sequence>
<feature type="region of interest" description="Disordered" evidence="1">
    <location>
        <begin position="686"/>
        <end position="802"/>
    </location>
</feature>
<feature type="compositionally biased region" description="Polar residues" evidence="1">
    <location>
        <begin position="1"/>
        <end position="10"/>
    </location>
</feature>
<evidence type="ECO:0000313" key="2">
    <source>
        <dbReference type="EMBL" id="EEQ29041.1"/>
    </source>
</evidence>
<gene>
    <name evidence="2" type="ORF">MCYG_01860</name>
</gene>
<feature type="region of interest" description="Disordered" evidence="1">
    <location>
        <begin position="537"/>
        <end position="598"/>
    </location>
</feature>
<dbReference type="HOGENOM" id="CLU_329536_0_0_1"/>
<name>C5FI61_ARTOC</name>
<dbReference type="GeneID" id="9228977"/>
<feature type="compositionally biased region" description="Polar residues" evidence="1">
    <location>
        <begin position="724"/>
        <end position="744"/>
    </location>
</feature>
<organism evidence="2 3">
    <name type="scientific">Arthroderma otae (strain ATCC MYA-4605 / CBS 113480)</name>
    <name type="common">Microsporum canis</name>
    <dbReference type="NCBI Taxonomy" id="554155"/>
    <lineage>
        <taxon>Eukaryota</taxon>
        <taxon>Fungi</taxon>
        <taxon>Dikarya</taxon>
        <taxon>Ascomycota</taxon>
        <taxon>Pezizomycotina</taxon>
        <taxon>Eurotiomycetes</taxon>
        <taxon>Eurotiomycetidae</taxon>
        <taxon>Onygenales</taxon>
        <taxon>Arthrodermataceae</taxon>
        <taxon>Microsporum</taxon>
    </lineage>
</organism>
<accession>C5FI61</accession>
<dbReference type="eggNOG" id="ENOG502SXQE">
    <property type="taxonomic scope" value="Eukaryota"/>
</dbReference>
<feature type="region of interest" description="Disordered" evidence="1">
    <location>
        <begin position="456"/>
        <end position="487"/>
    </location>
</feature>
<dbReference type="EMBL" id="DS995702">
    <property type="protein sequence ID" value="EEQ29041.1"/>
    <property type="molecule type" value="Genomic_DNA"/>
</dbReference>
<feature type="compositionally biased region" description="Basic and acidic residues" evidence="1">
    <location>
        <begin position="465"/>
        <end position="482"/>
    </location>
</feature>
<dbReference type="OrthoDB" id="5330058at2759"/>
<feature type="compositionally biased region" description="Polar residues" evidence="1">
    <location>
        <begin position="782"/>
        <end position="802"/>
    </location>
</feature>
<evidence type="ECO:0000313" key="3">
    <source>
        <dbReference type="Proteomes" id="UP000002035"/>
    </source>
</evidence>
<dbReference type="AlphaFoldDB" id="C5FI61"/>
<feature type="region of interest" description="Disordered" evidence="1">
    <location>
        <begin position="1"/>
        <end position="30"/>
    </location>
</feature>
<dbReference type="VEuPathDB" id="FungiDB:MCYG_01860"/>
<reference evidence="3" key="1">
    <citation type="journal article" date="2012" name="MBio">
        <title>Comparative genome analysis of Trichophyton rubrum and related dermatophytes reveals candidate genes involved in infection.</title>
        <authorList>
            <person name="Martinez D.A."/>
            <person name="Oliver B.G."/>
            <person name="Graeser Y."/>
            <person name="Goldberg J.M."/>
            <person name="Li W."/>
            <person name="Martinez-Rossi N.M."/>
            <person name="Monod M."/>
            <person name="Shelest E."/>
            <person name="Barton R.C."/>
            <person name="Birch E."/>
            <person name="Brakhage A.A."/>
            <person name="Chen Z."/>
            <person name="Gurr S.J."/>
            <person name="Heiman D."/>
            <person name="Heitman J."/>
            <person name="Kosti I."/>
            <person name="Rossi A."/>
            <person name="Saif S."/>
            <person name="Samalova M."/>
            <person name="Saunders C.W."/>
            <person name="Shea T."/>
            <person name="Summerbell R.C."/>
            <person name="Xu J."/>
            <person name="Young S."/>
            <person name="Zeng Q."/>
            <person name="Birren B.W."/>
            <person name="Cuomo C.A."/>
            <person name="White T.C."/>
        </authorList>
    </citation>
    <scope>NUCLEOTIDE SEQUENCE [LARGE SCALE GENOMIC DNA]</scope>
    <source>
        <strain evidence="3">ATCC MYA-4605 / CBS 113480</strain>
    </source>
</reference>
<proteinExistence type="predicted"/>
<keyword evidence="3" id="KW-1185">Reference proteome</keyword>
<protein>
    <submittedName>
        <fullName evidence="2">Uncharacterized protein</fullName>
    </submittedName>
</protein>
<evidence type="ECO:0000256" key="1">
    <source>
        <dbReference type="SAM" id="MobiDB-lite"/>
    </source>
</evidence>